<dbReference type="InterPro" id="IPR036869">
    <property type="entry name" value="J_dom_sf"/>
</dbReference>
<dbReference type="InterPro" id="IPR018253">
    <property type="entry name" value="DnaJ_domain_CS"/>
</dbReference>
<evidence type="ECO:0000259" key="3">
    <source>
        <dbReference type="PROSITE" id="PS50076"/>
    </source>
</evidence>
<accession>A0A4Y7NM15</accession>
<dbReference type="EMBL" id="LR024679">
    <property type="protein sequence ID" value="SVE94298.1"/>
    <property type="molecule type" value="mRNA"/>
</dbReference>
<dbReference type="GO" id="GO:0005783">
    <property type="term" value="C:endoplasmic reticulum"/>
    <property type="evidence" value="ECO:0007669"/>
    <property type="project" value="TreeGrafter"/>
</dbReference>
<organism evidence="4">
    <name type="scientific">Simocephalus serrulatus</name>
    <dbReference type="NCBI Taxonomy" id="117539"/>
    <lineage>
        <taxon>Eukaryota</taxon>
        <taxon>Metazoa</taxon>
        <taxon>Ecdysozoa</taxon>
        <taxon>Arthropoda</taxon>
        <taxon>Crustacea</taxon>
        <taxon>Branchiopoda</taxon>
        <taxon>Diplostraca</taxon>
        <taxon>Cladocera</taxon>
        <taxon>Anomopoda</taxon>
        <taxon>Daphniidae</taxon>
        <taxon>Simocephalus</taxon>
    </lineage>
</organism>
<evidence type="ECO:0000256" key="2">
    <source>
        <dbReference type="SAM" id="SignalP"/>
    </source>
</evidence>
<evidence type="ECO:0000313" key="4">
    <source>
        <dbReference type="EMBL" id="SVE94298.1"/>
    </source>
</evidence>
<dbReference type="Pfam" id="PF00226">
    <property type="entry name" value="DnaJ"/>
    <property type="match status" value="1"/>
</dbReference>
<dbReference type="AlphaFoldDB" id="A0A4Y7NM15"/>
<dbReference type="Gene3D" id="1.10.287.110">
    <property type="entry name" value="DnaJ domain"/>
    <property type="match status" value="1"/>
</dbReference>
<dbReference type="Pfam" id="PF01556">
    <property type="entry name" value="DnaJ_C"/>
    <property type="match status" value="1"/>
</dbReference>
<dbReference type="InterPro" id="IPR051736">
    <property type="entry name" value="DnaJ-B11-like"/>
</dbReference>
<dbReference type="CDD" id="cd06257">
    <property type="entry name" value="DnaJ"/>
    <property type="match status" value="1"/>
</dbReference>
<dbReference type="InterPro" id="IPR001623">
    <property type="entry name" value="DnaJ_domain"/>
</dbReference>
<protein>
    <submittedName>
        <fullName evidence="4">EOG090X07WF</fullName>
    </submittedName>
</protein>
<reference evidence="4" key="1">
    <citation type="submission" date="2018-08" db="EMBL/GenBank/DDBJ databases">
        <authorList>
            <person name="Cornetti L."/>
        </authorList>
    </citation>
    <scope>NUCLEOTIDE SEQUENCE</scope>
    <source>
        <strain evidence="4">OM-SAIQ-clone2</strain>
    </source>
</reference>
<dbReference type="SUPFAM" id="SSF46565">
    <property type="entry name" value="Chaperone J-domain"/>
    <property type="match status" value="1"/>
</dbReference>
<dbReference type="PROSITE" id="PS50076">
    <property type="entry name" value="DNAJ_2"/>
    <property type="match status" value="1"/>
</dbReference>
<dbReference type="PRINTS" id="PR00625">
    <property type="entry name" value="JDOMAIN"/>
</dbReference>
<dbReference type="PANTHER" id="PTHR44298:SF1">
    <property type="entry name" value="DNAJ HOMOLOG SUBFAMILY B MEMBER 11"/>
    <property type="match status" value="1"/>
</dbReference>
<sequence length="313" mass="35337">MNYQLLFIFFLGLGTVLAGRDFYKILGIQKTASTNQIKKAYRRLAKELHPDRNKAEDAEKASAQFQDLGAAYETLSDPEKRELYDRCGEECVSKEGAGGGGGMDPFASFFGDFGFGFSNGNQGQREVAKGADIVMDLFVTLEELYSGNFVEITHNKPVIKPAKGTRKCNCRQEMVTRQLGPGRFQMTQQAVCDDCPNVKLVNEERVLEVEIEQGMTDGQEQRFTAEGFEIDIEHLDGHKVHIVRDKVTWPGARIRKKGEGMPNYENNNLFGMLYITFDVQFPKEELSTEVKEKLRQLLSQDSINKVYNGLRGF</sequence>
<gene>
    <name evidence="4" type="primary">EOG090X07WF</name>
</gene>
<dbReference type="SMART" id="SM00271">
    <property type="entry name" value="DnaJ"/>
    <property type="match status" value="1"/>
</dbReference>
<dbReference type="GO" id="GO:0051082">
    <property type="term" value="F:unfolded protein binding"/>
    <property type="evidence" value="ECO:0007669"/>
    <property type="project" value="InterPro"/>
</dbReference>
<dbReference type="PROSITE" id="PS00636">
    <property type="entry name" value="DNAJ_1"/>
    <property type="match status" value="1"/>
</dbReference>
<name>A0A4Y7NM15_9CRUS</name>
<feature type="domain" description="J" evidence="3">
    <location>
        <begin position="21"/>
        <end position="88"/>
    </location>
</feature>
<dbReference type="GO" id="GO:0006457">
    <property type="term" value="P:protein folding"/>
    <property type="evidence" value="ECO:0007669"/>
    <property type="project" value="InterPro"/>
</dbReference>
<dbReference type="InterPro" id="IPR008971">
    <property type="entry name" value="HSP40/DnaJ_pept-bd"/>
</dbReference>
<dbReference type="PANTHER" id="PTHR44298">
    <property type="entry name" value="DNAJ HOMOLOG SUBFAMILY B MEMBER 11"/>
    <property type="match status" value="1"/>
</dbReference>
<evidence type="ECO:0000256" key="1">
    <source>
        <dbReference type="ARBA" id="ARBA00022729"/>
    </source>
</evidence>
<feature type="signal peptide" evidence="2">
    <location>
        <begin position="1"/>
        <end position="18"/>
    </location>
</feature>
<dbReference type="SUPFAM" id="SSF49493">
    <property type="entry name" value="HSP40/DnaJ peptide-binding domain"/>
    <property type="match status" value="2"/>
</dbReference>
<dbReference type="GO" id="GO:0051787">
    <property type="term" value="F:misfolded protein binding"/>
    <property type="evidence" value="ECO:0007669"/>
    <property type="project" value="TreeGrafter"/>
</dbReference>
<dbReference type="Gene3D" id="2.60.260.20">
    <property type="entry name" value="Urease metallochaperone UreE, N-terminal domain"/>
    <property type="match status" value="2"/>
</dbReference>
<dbReference type="FunFam" id="2.60.260.20:FF:000013">
    <property type="entry name" value="DnaJ subfamily B member 11"/>
    <property type="match status" value="1"/>
</dbReference>
<dbReference type="InterPro" id="IPR002939">
    <property type="entry name" value="DnaJ_C"/>
</dbReference>
<keyword evidence="1 2" id="KW-0732">Signal</keyword>
<feature type="chain" id="PRO_5021190185" evidence="2">
    <location>
        <begin position="19"/>
        <end position="313"/>
    </location>
</feature>
<proteinExistence type="evidence at transcript level"/>